<reference evidence="1 2" key="1">
    <citation type="submission" date="2023-06" db="EMBL/GenBank/DDBJ databases">
        <authorList>
            <person name="Ye Y.-Q."/>
            <person name="Du Z.-J."/>
        </authorList>
    </citation>
    <scope>NUCLEOTIDE SEQUENCE [LARGE SCALE GENOMIC DNA]</scope>
    <source>
        <strain evidence="1 2">SDUM287046</strain>
    </source>
</reference>
<evidence type="ECO:0000313" key="2">
    <source>
        <dbReference type="Proteomes" id="UP001244787"/>
    </source>
</evidence>
<dbReference type="Proteomes" id="UP001244787">
    <property type="component" value="Unassembled WGS sequence"/>
</dbReference>
<gene>
    <name evidence="1" type="ORF">QRD02_05310</name>
</gene>
<dbReference type="RefSeq" id="WP_290253880.1">
    <property type="nucleotide sequence ID" value="NZ_JAUGQQ010000002.1"/>
</dbReference>
<name>A0ABT8DIQ6_9FLAO</name>
<dbReference type="EMBL" id="JAUGQQ010000002">
    <property type="protein sequence ID" value="MDN3723790.1"/>
    <property type="molecule type" value="Genomic_DNA"/>
</dbReference>
<sequence length="47" mass="5233">MSTTLKNLTKLRIAGMLSEAAKLEVEQKIKEILEPDTSEPKDNFSLA</sequence>
<proteinExistence type="predicted"/>
<keyword evidence="2" id="KW-1185">Reference proteome</keyword>
<comment type="caution">
    <text evidence="1">The sequence shown here is derived from an EMBL/GenBank/DDBJ whole genome shotgun (WGS) entry which is preliminary data.</text>
</comment>
<evidence type="ECO:0000313" key="1">
    <source>
        <dbReference type="EMBL" id="MDN3723790.1"/>
    </source>
</evidence>
<protein>
    <submittedName>
        <fullName evidence="1">Uncharacterized protein</fullName>
    </submittedName>
</protein>
<organism evidence="1 2">
    <name type="scientific">Aequorivita aurantiaca</name>
    <dbReference type="NCBI Taxonomy" id="3053356"/>
    <lineage>
        <taxon>Bacteria</taxon>
        <taxon>Pseudomonadati</taxon>
        <taxon>Bacteroidota</taxon>
        <taxon>Flavobacteriia</taxon>
        <taxon>Flavobacteriales</taxon>
        <taxon>Flavobacteriaceae</taxon>
        <taxon>Aequorivita</taxon>
    </lineage>
</organism>
<accession>A0ABT8DIQ6</accession>